<accession>A0A8J4CG68</accession>
<dbReference type="EMBL" id="BNCP01000020">
    <property type="protein sequence ID" value="GIL81159.1"/>
    <property type="molecule type" value="Genomic_DNA"/>
</dbReference>
<comment type="caution">
    <text evidence="2">The sequence shown here is derived from an EMBL/GenBank/DDBJ whole genome shotgun (WGS) entry which is preliminary data.</text>
</comment>
<gene>
    <name evidence="2" type="ORF">Vretifemale_10062</name>
</gene>
<keyword evidence="3" id="KW-1185">Reference proteome</keyword>
<name>A0A8J4CG68_9CHLO</name>
<organism evidence="2 3">
    <name type="scientific">Volvox reticuliferus</name>
    <dbReference type="NCBI Taxonomy" id="1737510"/>
    <lineage>
        <taxon>Eukaryota</taxon>
        <taxon>Viridiplantae</taxon>
        <taxon>Chlorophyta</taxon>
        <taxon>core chlorophytes</taxon>
        <taxon>Chlorophyceae</taxon>
        <taxon>CS clade</taxon>
        <taxon>Chlamydomonadales</taxon>
        <taxon>Volvocaceae</taxon>
        <taxon>Volvox</taxon>
    </lineage>
</organism>
<protein>
    <submittedName>
        <fullName evidence="2">Uncharacterized protein</fullName>
    </submittedName>
</protein>
<dbReference type="Proteomes" id="UP000747110">
    <property type="component" value="Unassembled WGS sequence"/>
</dbReference>
<proteinExistence type="predicted"/>
<evidence type="ECO:0000256" key="1">
    <source>
        <dbReference type="SAM" id="MobiDB-lite"/>
    </source>
</evidence>
<dbReference type="AlphaFoldDB" id="A0A8J4CG68"/>
<evidence type="ECO:0000313" key="3">
    <source>
        <dbReference type="Proteomes" id="UP000747110"/>
    </source>
</evidence>
<sequence length="147" mass="15128">MDLCNRLSPGGGRPGLAPRLRRTPSEMGDEPTVLSTEGSRMSLMGMQGGGGGGEGEVLTRSSSLAAMPGGGPSGDPLMTGFGVNMSATTEPSLVRDVLYAAQGVRGRVVGWVPGPPGVLPAIWSPVFGPIQPLRWGWAPAVQGFWIS</sequence>
<reference evidence="2" key="1">
    <citation type="journal article" date="2021" name="Proc. Natl. Acad. Sci. U.S.A.">
        <title>Three genomes in the algal genus Volvox reveal the fate of a haploid sex-determining region after a transition to homothallism.</title>
        <authorList>
            <person name="Yamamoto K."/>
            <person name="Hamaji T."/>
            <person name="Kawai-Toyooka H."/>
            <person name="Matsuzaki R."/>
            <person name="Takahashi F."/>
            <person name="Nishimura Y."/>
            <person name="Kawachi M."/>
            <person name="Noguchi H."/>
            <person name="Minakuchi Y."/>
            <person name="Umen J.G."/>
            <person name="Toyoda A."/>
            <person name="Nozaki H."/>
        </authorList>
    </citation>
    <scope>NUCLEOTIDE SEQUENCE</scope>
    <source>
        <strain evidence="2">NIES-3786</strain>
    </source>
</reference>
<feature type="region of interest" description="Disordered" evidence="1">
    <location>
        <begin position="1"/>
        <end position="36"/>
    </location>
</feature>
<evidence type="ECO:0000313" key="2">
    <source>
        <dbReference type="EMBL" id="GIL81159.1"/>
    </source>
</evidence>
<feature type="region of interest" description="Disordered" evidence="1">
    <location>
        <begin position="63"/>
        <end position="82"/>
    </location>
</feature>